<dbReference type="FunFam" id="3.40.50.300:FF:000415">
    <property type="entry name" value="ADP-ribosylation factor-like GTPase 13B"/>
    <property type="match status" value="1"/>
</dbReference>
<dbReference type="Gene3D" id="3.40.50.300">
    <property type="entry name" value="P-loop containing nucleotide triphosphate hydrolases"/>
    <property type="match status" value="1"/>
</dbReference>
<dbReference type="PANTHER" id="PTHR46090:SF2">
    <property type="entry name" value="ADP-RIBOSYLATION FACTOR-LIKE PROTEIN 13B"/>
    <property type="match status" value="1"/>
</dbReference>
<evidence type="ECO:0000256" key="4">
    <source>
        <dbReference type="PIRSR" id="PIRSR606689-2"/>
    </source>
</evidence>
<keyword evidence="2 3" id="KW-0342">GTP-binding</keyword>
<dbReference type="GO" id="GO:0097500">
    <property type="term" value="P:receptor localization to non-motile cilium"/>
    <property type="evidence" value="ECO:0007669"/>
    <property type="project" value="TreeGrafter"/>
</dbReference>
<dbReference type="GO" id="GO:0046872">
    <property type="term" value="F:metal ion binding"/>
    <property type="evidence" value="ECO:0007669"/>
    <property type="project" value="UniProtKB-KW"/>
</dbReference>
<gene>
    <name evidence="7" type="ORF">g.7425</name>
    <name evidence="6" type="ORF">g.7426</name>
</gene>
<reference evidence="6" key="1">
    <citation type="submission" date="2015-12" db="EMBL/GenBank/DDBJ databases">
        <title>De novo transcriptome assembly of four potential Pierce s Disease insect vectors from Arizona vineyards.</title>
        <authorList>
            <person name="Tassone E.E."/>
        </authorList>
    </citation>
    <scope>NUCLEOTIDE SEQUENCE</scope>
</reference>
<evidence type="ECO:0000256" key="5">
    <source>
        <dbReference type="SAM" id="MobiDB-lite"/>
    </source>
</evidence>
<feature type="binding site" evidence="3">
    <location>
        <begin position="34"/>
        <end position="41"/>
    </location>
    <ligand>
        <name>GTP</name>
        <dbReference type="ChEBI" id="CHEBI:37565"/>
    </ligand>
</feature>
<dbReference type="GO" id="GO:0016192">
    <property type="term" value="P:vesicle-mediated transport"/>
    <property type="evidence" value="ECO:0007669"/>
    <property type="project" value="UniProtKB-ARBA"/>
</dbReference>
<feature type="region of interest" description="Disordered" evidence="5">
    <location>
        <begin position="391"/>
        <end position="413"/>
    </location>
</feature>
<dbReference type="InterPro" id="IPR006689">
    <property type="entry name" value="Small_GTPase_ARF/SAR"/>
</dbReference>
<name>A0A1B6CVM1_9HEMI</name>
<dbReference type="GO" id="GO:1905515">
    <property type="term" value="P:non-motile cilium assembly"/>
    <property type="evidence" value="ECO:0007669"/>
    <property type="project" value="TreeGrafter"/>
</dbReference>
<dbReference type="PROSITE" id="PS51417">
    <property type="entry name" value="ARF"/>
    <property type="match status" value="1"/>
</dbReference>
<feature type="binding site" evidence="3">
    <location>
        <begin position="136"/>
        <end position="139"/>
    </location>
    <ligand>
        <name>GTP</name>
        <dbReference type="ChEBI" id="CHEBI:37565"/>
    </ligand>
</feature>
<dbReference type="EMBL" id="GEDC01008886">
    <property type="protein sequence ID" value="JAS28412.1"/>
    <property type="molecule type" value="Transcribed_RNA"/>
</dbReference>
<dbReference type="InterPro" id="IPR051995">
    <property type="entry name" value="Ciliary_GTPase"/>
</dbReference>
<dbReference type="GO" id="GO:0097730">
    <property type="term" value="C:non-motile cilium"/>
    <property type="evidence" value="ECO:0007669"/>
    <property type="project" value="TreeGrafter"/>
</dbReference>
<feature type="binding site" evidence="4">
    <location>
        <position position="41"/>
    </location>
    <ligand>
        <name>Mg(2+)</name>
        <dbReference type="ChEBI" id="CHEBI:18420"/>
    </ligand>
</feature>
<dbReference type="InterPro" id="IPR005225">
    <property type="entry name" value="Small_GTP-bd"/>
</dbReference>
<feature type="binding site" evidence="4">
    <location>
        <position position="58"/>
    </location>
    <ligand>
        <name>Mg(2+)</name>
        <dbReference type="ChEBI" id="CHEBI:18420"/>
    </ligand>
</feature>
<evidence type="ECO:0000256" key="1">
    <source>
        <dbReference type="ARBA" id="ARBA00022741"/>
    </source>
</evidence>
<dbReference type="GO" id="GO:0005525">
    <property type="term" value="F:GTP binding"/>
    <property type="evidence" value="ECO:0007669"/>
    <property type="project" value="UniProtKB-KW"/>
</dbReference>
<evidence type="ECO:0000256" key="3">
    <source>
        <dbReference type="PIRSR" id="PIRSR606689-1"/>
    </source>
</evidence>
<evidence type="ECO:0000256" key="2">
    <source>
        <dbReference type="ARBA" id="ARBA00023134"/>
    </source>
</evidence>
<dbReference type="NCBIfam" id="TIGR00231">
    <property type="entry name" value="small_GTP"/>
    <property type="match status" value="1"/>
</dbReference>
<dbReference type="InterPro" id="IPR027417">
    <property type="entry name" value="P-loop_NTPase"/>
</dbReference>
<feature type="region of interest" description="Disordered" evidence="5">
    <location>
        <begin position="279"/>
        <end position="306"/>
    </location>
</feature>
<keyword evidence="4" id="KW-0479">Metal-binding</keyword>
<evidence type="ECO:0000313" key="7">
    <source>
        <dbReference type="EMBL" id="JAS28412.1"/>
    </source>
</evidence>
<protein>
    <recommendedName>
        <fullName evidence="8">ADP-ribosylation factor-like protein 13B</fullName>
    </recommendedName>
</protein>
<proteinExistence type="predicted"/>
<dbReference type="GO" id="GO:0051649">
    <property type="term" value="P:establishment of localization in cell"/>
    <property type="evidence" value="ECO:0007669"/>
    <property type="project" value="UniProtKB-ARBA"/>
</dbReference>
<dbReference type="GO" id="GO:0060170">
    <property type="term" value="C:ciliary membrane"/>
    <property type="evidence" value="ECO:0007669"/>
    <property type="project" value="TreeGrafter"/>
</dbReference>
<keyword evidence="4" id="KW-0460">Magnesium</keyword>
<dbReference type="EMBL" id="GEDC01019752">
    <property type="protein sequence ID" value="JAS17546.1"/>
    <property type="molecule type" value="Transcribed_RNA"/>
</dbReference>
<feature type="binding site" evidence="3">
    <location>
        <position position="80"/>
    </location>
    <ligand>
        <name>GTP</name>
        <dbReference type="ChEBI" id="CHEBI:37565"/>
    </ligand>
</feature>
<dbReference type="PANTHER" id="PTHR46090">
    <property type="entry name" value="ADP-RIBOSYLATION FACTOR-LIKE PROTEIN 13B"/>
    <property type="match status" value="1"/>
</dbReference>
<dbReference type="SMART" id="SM00177">
    <property type="entry name" value="ARF"/>
    <property type="match status" value="1"/>
</dbReference>
<dbReference type="AlphaFoldDB" id="A0A1B6CVM1"/>
<dbReference type="GO" id="GO:0003924">
    <property type="term" value="F:GTPase activity"/>
    <property type="evidence" value="ECO:0007669"/>
    <property type="project" value="InterPro"/>
</dbReference>
<dbReference type="SUPFAM" id="SSF52540">
    <property type="entry name" value="P-loop containing nucleoside triphosphate hydrolases"/>
    <property type="match status" value="1"/>
</dbReference>
<dbReference type="Pfam" id="PF00025">
    <property type="entry name" value="Arf"/>
    <property type="match status" value="1"/>
</dbReference>
<organism evidence="6">
    <name type="scientific">Clastoptera arizonana</name>
    <name type="common">Arizona spittle bug</name>
    <dbReference type="NCBI Taxonomy" id="38151"/>
    <lineage>
        <taxon>Eukaryota</taxon>
        <taxon>Metazoa</taxon>
        <taxon>Ecdysozoa</taxon>
        <taxon>Arthropoda</taxon>
        <taxon>Hexapoda</taxon>
        <taxon>Insecta</taxon>
        <taxon>Pterygota</taxon>
        <taxon>Neoptera</taxon>
        <taxon>Paraneoptera</taxon>
        <taxon>Hemiptera</taxon>
        <taxon>Auchenorrhyncha</taxon>
        <taxon>Cercopoidea</taxon>
        <taxon>Clastopteridae</taxon>
        <taxon>Clastoptera</taxon>
    </lineage>
</organism>
<dbReference type="PRINTS" id="PR00328">
    <property type="entry name" value="SAR1GTPBP"/>
</dbReference>
<sequence length="413" mass="47429">MDLCKCLTLCCSPFGFFRKYSSIRRRKIVLLLVGLDNSGKSATVNNLVKEPINDMIPTVGFNVVRLKHRGYPVTIYDLGGGPQIRHIWSHYYVDAYGVIYVIDASDQSRIEENKNALKDILEHDKMAGKPILILANKQDQDGALDELDIVEKLQVESLVNQQRCPTLVETCSAVSSNVNKKKLDPGIHSGYRWLLHHIIKNYDSLNKRVNNDTNENNIKFEEDFKAWKEKKIKERENLQIESSFDDDDEENQEYPFKPINTVMKHLEDNHVHTITMNGYTPRTENVESSENFSDNNSPDSKSQEIISKQLHQSALSVVKEQFAWKEANQRKKRRKLKNNRTAPIDVLINKKITILPPIKQSTLCYWDRPTSSKGTSWNLDKTLDVIDLSKPTKQADTDSDSDDVVIKLKPMKQ</sequence>
<keyword evidence="1 3" id="KW-0547">Nucleotide-binding</keyword>
<evidence type="ECO:0000313" key="6">
    <source>
        <dbReference type="EMBL" id="JAS17546.1"/>
    </source>
</evidence>
<accession>A0A1B6CVM1</accession>
<dbReference type="SMART" id="SM00178">
    <property type="entry name" value="SAR"/>
    <property type="match status" value="1"/>
</dbReference>
<evidence type="ECO:0008006" key="8">
    <source>
        <dbReference type="Google" id="ProtNLM"/>
    </source>
</evidence>